<dbReference type="STRING" id="4097.A0A1S3XAC5"/>
<dbReference type="Gene3D" id="2.60.120.650">
    <property type="entry name" value="Cupin"/>
    <property type="match status" value="2"/>
</dbReference>
<protein>
    <submittedName>
        <fullName evidence="7">Lysine-specific demethylase JMJ25-like</fullName>
    </submittedName>
</protein>
<dbReference type="KEGG" id="nta:107762992"/>
<feature type="compositionally biased region" description="Polar residues" evidence="5">
    <location>
        <begin position="137"/>
        <end position="151"/>
    </location>
</feature>
<dbReference type="GO" id="GO:0005634">
    <property type="term" value="C:nucleus"/>
    <property type="evidence" value="ECO:0007669"/>
    <property type="project" value="UniProtKB-SubCell"/>
</dbReference>
<dbReference type="PaxDb" id="4097-A0A1S3XAC5"/>
<evidence type="ECO:0000256" key="2">
    <source>
        <dbReference type="ARBA" id="ARBA00006801"/>
    </source>
</evidence>
<organism evidence="7">
    <name type="scientific">Nicotiana tabacum</name>
    <name type="common">Common tobacco</name>
    <dbReference type="NCBI Taxonomy" id="4097"/>
    <lineage>
        <taxon>Eukaryota</taxon>
        <taxon>Viridiplantae</taxon>
        <taxon>Streptophyta</taxon>
        <taxon>Embryophyta</taxon>
        <taxon>Tracheophyta</taxon>
        <taxon>Spermatophyta</taxon>
        <taxon>Magnoliopsida</taxon>
        <taxon>eudicotyledons</taxon>
        <taxon>Gunneridae</taxon>
        <taxon>Pentapetalae</taxon>
        <taxon>asterids</taxon>
        <taxon>lamiids</taxon>
        <taxon>Solanales</taxon>
        <taxon>Solanaceae</taxon>
        <taxon>Nicotianoideae</taxon>
        <taxon>Nicotianeae</taxon>
        <taxon>Nicotiana</taxon>
    </lineage>
</organism>
<dbReference type="GO" id="GO:0032454">
    <property type="term" value="F:histone H3K9 demethylase activity"/>
    <property type="evidence" value="ECO:0007669"/>
    <property type="project" value="InterPro"/>
</dbReference>
<keyword evidence="3" id="KW-0479">Metal-binding</keyword>
<feature type="region of interest" description="Disordered" evidence="5">
    <location>
        <begin position="129"/>
        <end position="204"/>
    </location>
</feature>
<dbReference type="AlphaFoldDB" id="A0A1S3XAC5"/>
<dbReference type="OMA" id="YTHVFYR"/>
<keyword evidence="4" id="KW-0539">Nucleus</keyword>
<evidence type="ECO:0000256" key="1">
    <source>
        <dbReference type="ARBA" id="ARBA00004123"/>
    </source>
</evidence>
<name>A0A1S3XAC5_TOBAC</name>
<feature type="domain" description="JmjC" evidence="6">
    <location>
        <begin position="32"/>
        <end position="283"/>
    </location>
</feature>
<dbReference type="SMART" id="SM00558">
    <property type="entry name" value="JmjC"/>
    <property type="match status" value="1"/>
</dbReference>
<gene>
    <name evidence="7" type="primary">LOC107762992</name>
</gene>
<evidence type="ECO:0000313" key="7">
    <source>
        <dbReference type="RefSeq" id="XP_016436885.1"/>
    </source>
</evidence>
<reference evidence="7" key="1">
    <citation type="submission" date="2025-08" db="UniProtKB">
        <authorList>
            <consortium name="RefSeq"/>
        </authorList>
    </citation>
    <scope>IDENTIFICATION</scope>
</reference>
<comment type="similarity">
    <text evidence="2">Belongs to the JARID1 histone demethylase family.</text>
</comment>
<dbReference type="GO" id="GO:0046872">
    <property type="term" value="F:metal ion binding"/>
    <property type="evidence" value="ECO:0007669"/>
    <property type="project" value="UniProtKB-KW"/>
</dbReference>
<accession>A0A1S3XAC5</accession>
<sequence length="285" mass="31952">MGSLEWQTHATMQRDMVKFRAWLSSHLFKEQFPAHHAEVLRALPLQEYMNPKSGLLNLAVKLPPEMPETDLGPSIYISYGGPEEVSQAEFVTKLCCESYDVVNILACATDVPISKEQIRKIKCLMKNKKPQDHKESTSYSSDQKGKSSLHSGDTEESCLQDGTGGHLPDGIAKRPFYSADSLNGQRYGDQDGNSSSDNENDSEFESDVSLFCSGSVERSEDSDSDYLFEDVDSVKKEAKPSGAQWDVFRRQDVPKLLEYLRRHSSEFTSTSGYSKQVKPFVPRVS</sequence>
<dbReference type="PANTHER" id="PTHR12549">
    <property type="entry name" value="JMJC DOMAIN-CONTAINING HISTONE DEMETHYLATION PROTEIN"/>
    <property type="match status" value="1"/>
</dbReference>
<dbReference type="PANTHER" id="PTHR12549:SF42">
    <property type="entry name" value="LYSINE-SPECIFIC DEMETHYLASE JMJ28"/>
    <property type="match status" value="1"/>
</dbReference>
<feature type="non-terminal residue" evidence="7">
    <location>
        <position position="285"/>
    </location>
</feature>
<evidence type="ECO:0000259" key="6">
    <source>
        <dbReference type="SMART" id="SM00558"/>
    </source>
</evidence>
<dbReference type="InterPro" id="IPR003347">
    <property type="entry name" value="JmjC_dom"/>
</dbReference>
<dbReference type="RefSeq" id="XP_016436885.1">
    <property type="nucleotide sequence ID" value="XM_016581399.1"/>
</dbReference>
<evidence type="ECO:0000256" key="3">
    <source>
        <dbReference type="ARBA" id="ARBA00022723"/>
    </source>
</evidence>
<comment type="subcellular location">
    <subcellularLocation>
        <location evidence="1">Nucleus</location>
    </subcellularLocation>
</comment>
<proteinExistence type="inferred from homology"/>
<dbReference type="InterPro" id="IPR045109">
    <property type="entry name" value="LSDs-like"/>
</dbReference>
<evidence type="ECO:0000256" key="5">
    <source>
        <dbReference type="SAM" id="MobiDB-lite"/>
    </source>
</evidence>
<evidence type="ECO:0000256" key="4">
    <source>
        <dbReference type="ARBA" id="ARBA00023242"/>
    </source>
</evidence>
<dbReference type="OrthoDB" id="1667110at2759"/>